<name>A0ABY6KQ47_9ARAC</name>
<keyword evidence="2" id="KW-1185">Reference proteome</keyword>
<organism evidence="1 2">
    <name type="scientific">Cordylochernes scorpioides</name>
    <dbReference type="NCBI Taxonomy" id="51811"/>
    <lineage>
        <taxon>Eukaryota</taxon>
        <taxon>Metazoa</taxon>
        <taxon>Ecdysozoa</taxon>
        <taxon>Arthropoda</taxon>
        <taxon>Chelicerata</taxon>
        <taxon>Arachnida</taxon>
        <taxon>Pseudoscorpiones</taxon>
        <taxon>Cheliferoidea</taxon>
        <taxon>Chernetidae</taxon>
        <taxon>Cordylochernes</taxon>
    </lineage>
</organism>
<reference evidence="1 2" key="1">
    <citation type="submission" date="2022-01" db="EMBL/GenBank/DDBJ databases">
        <title>A chromosomal length assembly of Cordylochernes scorpioides.</title>
        <authorList>
            <person name="Zeh D."/>
            <person name="Zeh J."/>
        </authorList>
    </citation>
    <scope>NUCLEOTIDE SEQUENCE [LARGE SCALE GENOMIC DNA]</scope>
    <source>
        <strain evidence="1">IN4F17</strain>
        <tissue evidence="1">Whole Body</tissue>
    </source>
</reference>
<proteinExistence type="predicted"/>
<dbReference type="EMBL" id="CP092870">
    <property type="protein sequence ID" value="UYV70990.1"/>
    <property type="molecule type" value="Genomic_DNA"/>
</dbReference>
<sequence length="80" mass="8697">MAPDIFKVLLQQRMGVAKRSPGAIRNGSGNCPQMNLASVLTMTVTKYEFGAILIDSPIRPHLWTAALHDNAALSLGNHRL</sequence>
<evidence type="ECO:0000313" key="1">
    <source>
        <dbReference type="EMBL" id="UYV70990.1"/>
    </source>
</evidence>
<accession>A0ABY6KQ47</accession>
<dbReference type="Proteomes" id="UP001235939">
    <property type="component" value="Chromosome 08"/>
</dbReference>
<gene>
    <name evidence="1" type="ORF">LAZ67_8001346</name>
</gene>
<evidence type="ECO:0000313" key="2">
    <source>
        <dbReference type="Proteomes" id="UP001235939"/>
    </source>
</evidence>
<protein>
    <submittedName>
        <fullName evidence="1">Uncharacterized protein</fullName>
    </submittedName>
</protein>